<dbReference type="Proteomes" id="UP001174909">
    <property type="component" value="Unassembled WGS sequence"/>
</dbReference>
<proteinExistence type="predicted"/>
<name>A0AA35XJG7_GEOBA</name>
<keyword evidence="6" id="KW-1185">Reference proteome</keyword>
<evidence type="ECO:0000256" key="2">
    <source>
        <dbReference type="PROSITE-ProRule" id="PRU00192"/>
    </source>
</evidence>
<dbReference type="Gene3D" id="2.30.30.40">
    <property type="entry name" value="SH3 Domains"/>
    <property type="match status" value="1"/>
</dbReference>
<evidence type="ECO:0000256" key="1">
    <source>
        <dbReference type="ARBA" id="ARBA00022443"/>
    </source>
</evidence>
<feature type="domain" description="SH3" evidence="4">
    <location>
        <begin position="1"/>
        <end position="64"/>
    </location>
</feature>
<dbReference type="EMBL" id="CASHTH010004133">
    <property type="protein sequence ID" value="CAI8053980.1"/>
    <property type="molecule type" value="Genomic_DNA"/>
</dbReference>
<dbReference type="SUPFAM" id="SSF50044">
    <property type="entry name" value="SH3-domain"/>
    <property type="match status" value="3"/>
</dbReference>
<gene>
    <name evidence="5" type="ORF">GBAR_LOCUS29502</name>
</gene>
<protein>
    <recommendedName>
        <fullName evidence="4">SH3 domain-containing protein</fullName>
    </recommendedName>
</protein>
<dbReference type="Pfam" id="PF00018">
    <property type="entry name" value="SH3_1"/>
    <property type="match status" value="1"/>
</dbReference>
<dbReference type="InterPro" id="IPR036028">
    <property type="entry name" value="SH3-like_dom_sf"/>
</dbReference>
<accession>A0AA35XJG7</accession>
<organism evidence="5 6">
    <name type="scientific">Geodia barretti</name>
    <name type="common">Barrett's horny sponge</name>
    <dbReference type="NCBI Taxonomy" id="519541"/>
    <lineage>
        <taxon>Eukaryota</taxon>
        <taxon>Metazoa</taxon>
        <taxon>Porifera</taxon>
        <taxon>Demospongiae</taxon>
        <taxon>Heteroscleromorpha</taxon>
        <taxon>Tetractinellida</taxon>
        <taxon>Astrophorina</taxon>
        <taxon>Geodiidae</taxon>
        <taxon>Geodia</taxon>
    </lineage>
</organism>
<feature type="region of interest" description="Disordered" evidence="3">
    <location>
        <begin position="98"/>
        <end position="135"/>
    </location>
</feature>
<sequence length="196" mass="22246">MEAVVLFDYEKQEGDELNLKVGEVITNVTQSQLPENPQIQVYSGEVPKGQRGRVLYGYEAKRSDEISLEPGQWYVLWDELVNGCVNVEWEKQKETSPAMCNFSTSDHHHTPPRQKPPLSHPRPASFGRIPDTGQQVKRQGMYGFEAKRSGEISLEPGQIVDVLWDEGEVPKGQRSRVLYRFEAKSSDEISLEPGQM</sequence>
<evidence type="ECO:0000313" key="5">
    <source>
        <dbReference type="EMBL" id="CAI8053980.1"/>
    </source>
</evidence>
<comment type="caution">
    <text evidence="5">The sequence shown here is derived from an EMBL/GenBank/DDBJ whole genome shotgun (WGS) entry which is preliminary data.</text>
</comment>
<dbReference type="PROSITE" id="PS50002">
    <property type="entry name" value="SH3"/>
    <property type="match status" value="1"/>
</dbReference>
<dbReference type="AlphaFoldDB" id="A0AA35XJG7"/>
<dbReference type="InterPro" id="IPR001452">
    <property type="entry name" value="SH3_domain"/>
</dbReference>
<evidence type="ECO:0000313" key="6">
    <source>
        <dbReference type="Proteomes" id="UP001174909"/>
    </source>
</evidence>
<reference evidence="5" key="1">
    <citation type="submission" date="2023-03" db="EMBL/GenBank/DDBJ databases">
        <authorList>
            <person name="Steffen K."/>
            <person name="Cardenas P."/>
        </authorList>
    </citation>
    <scope>NUCLEOTIDE SEQUENCE</scope>
</reference>
<evidence type="ECO:0000259" key="4">
    <source>
        <dbReference type="PROSITE" id="PS50002"/>
    </source>
</evidence>
<evidence type="ECO:0000256" key="3">
    <source>
        <dbReference type="SAM" id="MobiDB-lite"/>
    </source>
</evidence>
<keyword evidence="1 2" id="KW-0728">SH3 domain</keyword>